<dbReference type="AlphaFoldDB" id="G7H3C9"/>
<reference evidence="2 3" key="1">
    <citation type="submission" date="2011-11" db="EMBL/GenBank/DDBJ databases">
        <title>Whole genome shotgun sequence of Gordonia araii NBRC 100433.</title>
        <authorList>
            <person name="Yoshida Y."/>
            <person name="Hosoyama A."/>
            <person name="Tsuchikane K."/>
            <person name="Katsumata H."/>
            <person name="Yamazaki S."/>
            <person name="Fujita N."/>
        </authorList>
    </citation>
    <scope>NUCLEOTIDE SEQUENCE [LARGE SCALE GENOMIC DNA]</scope>
    <source>
        <strain evidence="2 3">NBRC 100433</strain>
    </source>
</reference>
<keyword evidence="1" id="KW-0472">Membrane</keyword>
<dbReference type="Proteomes" id="UP000035088">
    <property type="component" value="Unassembled WGS sequence"/>
</dbReference>
<accession>G7H3C9</accession>
<name>G7H3C9_9ACTN</name>
<evidence type="ECO:0000313" key="3">
    <source>
        <dbReference type="Proteomes" id="UP000035088"/>
    </source>
</evidence>
<keyword evidence="3" id="KW-1185">Reference proteome</keyword>
<evidence type="ECO:0008006" key="4">
    <source>
        <dbReference type="Google" id="ProtNLM"/>
    </source>
</evidence>
<feature type="transmembrane region" description="Helical" evidence="1">
    <location>
        <begin position="48"/>
        <end position="70"/>
    </location>
</feature>
<gene>
    <name evidence="2" type="ORF">GOARA_056_01020</name>
</gene>
<dbReference type="STRING" id="1073574.GOARA_056_01020"/>
<evidence type="ECO:0000256" key="1">
    <source>
        <dbReference type="SAM" id="Phobius"/>
    </source>
</evidence>
<organism evidence="2 3">
    <name type="scientific">Gordonia araii NBRC 100433</name>
    <dbReference type="NCBI Taxonomy" id="1073574"/>
    <lineage>
        <taxon>Bacteria</taxon>
        <taxon>Bacillati</taxon>
        <taxon>Actinomycetota</taxon>
        <taxon>Actinomycetes</taxon>
        <taxon>Mycobacteriales</taxon>
        <taxon>Gordoniaceae</taxon>
        <taxon>Gordonia</taxon>
    </lineage>
</organism>
<keyword evidence="1" id="KW-1133">Transmembrane helix</keyword>
<protein>
    <recommendedName>
        <fullName evidence="4">Integral membrane protein</fullName>
    </recommendedName>
</protein>
<comment type="caution">
    <text evidence="2">The sequence shown here is derived from an EMBL/GenBank/DDBJ whole genome shotgun (WGS) entry which is preliminary data.</text>
</comment>
<keyword evidence="1" id="KW-0812">Transmembrane</keyword>
<proteinExistence type="predicted"/>
<dbReference type="EMBL" id="BAEE01000056">
    <property type="protein sequence ID" value="GAB10354.1"/>
    <property type="molecule type" value="Genomic_DNA"/>
</dbReference>
<evidence type="ECO:0000313" key="2">
    <source>
        <dbReference type="EMBL" id="GAB10354.1"/>
    </source>
</evidence>
<feature type="transmembrane region" description="Helical" evidence="1">
    <location>
        <begin position="21"/>
        <end position="42"/>
    </location>
</feature>
<sequence>MGSMGTGTGSGSSNTLLKIGVGLFFLGLVAVIALYAVPAVWSGHTAPVAVYVLAMCTPLGLIIAIAAAVWSGRTPR</sequence>